<proteinExistence type="predicted"/>
<accession>A0A8K0RDN9</accession>
<sequence>MASTETLSRTPPLPHRSPYRRLCTFDKDLPPLPTDTFQLETELVPKPLFCRSTIRPPKTMHIATIELPSLDAPSPIICPSDASTVSSNRSSMVSDGSRPGTPATSVPSEGPSRTSSFKSTAPPPTWIPPLEVPKPLFTRSATLPVRPKPTNVAQFTFQCPSPIVRRPTSPRKSFAPNSPALKTSPLSCFSPPPVEVLNTHPSKPVFGRSRTLPAKPTYVPPHELSARLARPMESPEPPRALNLPPPRNSPLTCFSPAPAWPRTVKGARPALRHKMTPRRETLRSLRAKESDACLQKMYDRQLSSYLEDVLEEPTPKSTFAARPVAKIKRPESEPEKRHVPEKPVALCSLRQHSYVMDDKGVFIMNA</sequence>
<evidence type="ECO:0000256" key="1">
    <source>
        <dbReference type="SAM" id="MobiDB-lite"/>
    </source>
</evidence>
<evidence type="ECO:0000313" key="3">
    <source>
        <dbReference type="Proteomes" id="UP000813461"/>
    </source>
</evidence>
<comment type="caution">
    <text evidence="2">The sequence shown here is derived from an EMBL/GenBank/DDBJ whole genome shotgun (WGS) entry which is preliminary data.</text>
</comment>
<feature type="compositionally biased region" description="Low complexity" evidence="1">
    <location>
        <begin position="83"/>
        <end position="97"/>
    </location>
</feature>
<name>A0A8K0RDN9_9PLEO</name>
<protein>
    <submittedName>
        <fullName evidence="2">Uncharacterized protein</fullName>
    </submittedName>
</protein>
<feature type="region of interest" description="Disordered" evidence="1">
    <location>
        <begin position="78"/>
        <end position="132"/>
    </location>
</feature>
<feature type="compositionally biased region" description="Pro residues" evidence="1">
    <location>
        <begin position="121"/>
        <end position="132"/>
    </location>
</feature>
<gene>
    <name evidence="2" type="ORF">FB567DRAFT_265595</name>
</gene>
<feature type="compositionally biased region" description="Polar residues" evidence="1">
    <location>
        <begin position="102"/>
        <end position="119"/>
    </location>
</feature>
<organism evidence="2 3">
    <name type="scientific">Paraphoma chrysanthemicola</name>
    <dbReference type="NCBI Taxonomy" id="798071"/>
    <lineage>
        <taxon>Eukaryota</taxon>
        <taxon>Fungi</taxon>
        <taxon>Dikarya</taxon>
        <taxon>Ascomycota</taxon>
        <taxon>Pezizomycotina</taxon>
        <taxon>Dothideomycetes</taxon>
        <taxon>Pleosporomycetidae</taxon>
        <taxon>Pleosporales</taxon>
        <taxon>Pleosporineae</taxon>
        <taxon>Phaeosphaeriaceae</taxon>
        <taxon>Paraphoma</taxon>
    </lineage>
</organism>
<feature type="region of interest" description="Disordered" evidence="1">
    <location>
        <begin position="163"/>
        <end position="219"/>
    </location>
</feature>
<dbReference type="AlphaFoldDB" id="A0A8K0RDN9"/>
<feature type="region of interest" description="Disordered" evidence="1">
    <location>
        <begin position="1"/>
        <end position="20"/>
    </location>
</feature>
<feature type="region of interest" description="Disordered" evidence="1">
    <location>
        <begin position="320"/>
        <end position="340"/>
    </location>
</feature>
<keyword evidence="3" id="KW-1185">Reference proteome</keyword>
<dbReference type="OrthoDB" id="3934095at2759"/>
<feature type="compositionally biased region" description="Basic and acidic residues" evidence="1">
    <location>
        <begin position="328"/>
        <end position="340"/>
    </location>
</feature>
<reference evidence="2" key="1">
    <citation type="journal article" date="2021" name="Nat. Commun.">
        <title>Genetic determinants of endophytism in the Arabidopsis root mycobiome.</title>
        <authorList>
            <person name="Mesny F."/>
            <person name="Miyauchi S."/>
            <person name="Thiergart T."/>
            <person name="Pickel B."/>
            <person name="Atanasova L."/>
            <person name="Karlsson M."/>
            <person name="Huettel B."/>
            <person name="Barry K.W."/>
            <person name="Haridas S."/>
            <person name="Chen C."/>
            <person name="Bauer D."/>
            <person name="Andreopoulos W."/>
            <person name="Pangilinan J."/>
            <person name="LaButti K."/>
            <person name="Riley R."/>
            <person name="Lipzen A."/>
            <person name="Clum A."/>
            <person name="Drula E."/>
            <person name="Henrissat B."/>
            <person name="Kohler A."/>
            <person name="Grigoriev I.V."/>
            <person name="Martin F.M."/>
            <person name="Hacquard S."/>
        </authorList>
    </citation>
    <scope>NUCLEOTIDE SEQUENCE</scope>
    <source>
        <strain evidence="2">MPI-SDFR-AT-0120</strain>
    </source>
</reference>
<dbReference type="EMBL" id="JAGMVJ010000004">
    <property type="protein sequence ID" value="KAH7091119.1"/>
    <property type="molecule type" value="Genomic_DNA"/>
</dbReference>
<evidence type="ECO:0000313" key="2">
    <source>
        <dbReference type="EMBL" id="KAH7091119.1"/>
    </source>
</evidence>
<dbReference type="Proteomes" id="UP000813461">
    <property type="component" value="Unassembled WGS sequence"/>
</dbReference>